<dbReference type="InterPro" id="IPR004788">
    <property type="entry name" value="Ribose5P_isomerase_type_A"/>
</dbReference>
<dbReference type="Proteomes" id="UP001589836">
    <property type="component" value="Unassembled WGS sequence"/>
</dbReference>
<dbReference type="EC" id="5.3.1.6" evidence="2"/>
<dbReference type="Gene3D" id="3.30.70.260">
    <property type="match status" value="1"/>
</dbReference>
<dbReference type="EMBL" id="JBHLTP010000011">
    <property type="protein sequence ID" value="MFC0524560.1"/>
    <property type="molecule type" value="Genomic_DNA"/>
</dbReference>
<dbReference type="PANTHER" id="PTHR11934:SF0">
    <property type="entry name" value="RIBOSE-5-PHOSPHATE ISOMERASE"/>
    <property type="match status" value="1"/>
</dbReference>
<evidence type="ECO:0000313" key="3">
    <source>
        <dbReference type="EMBL" id="MFC0524560.1"/>
    </source>
</evidence>
<sequence length="234" mass="25610">MSKWQNSLAATIQWSNDISNKDAKEEVAKKVAERVKDGDVIGVGSGSTSFLAVQAIAKKMKYHHLSVTAIPTSHEVEVVCAALNIPTTSLTSQKPDWAFDGADEVDEQRNLIKGRGGAMFHEKLVMASSPENYILVDPSKFVKVLGENFAVPMEVDARALHLVEHQLSDFPVEEVTLRQAESKDGPVITEAGNLIIDVRFATIEDDFETRLAAIPGIIETGLFMGYDVELLTVQ</sequence>
<dbReference type="InterPro" id="IPR037171">
    <property type="entry name" value="NagB/RpiA_transferase-like"/>
</dbReference>
<name>A0ABV6LQ63_9BACI</name>
<protein>
    <recommendedName>
        <fullName evidence="2">Ribose 5-phosphate isomerase A</fullName>
        <ecNumber evidence="2">5.3.1.6</ecNumber>
    </recommendedName>
</protein>
<dbReference type="Gene3D" id="3.40.50.1360">
    <property type="match status" value="1"/>
</dbReference>
<accession>A0ABV6LQ63</accession>
<gene>
    <name evidence="3" type="primary">rpiA</name>
    <name evidence="3" type="ORF">ACFFGV_13370</name>
</gene>
<dbReference type="PANTHER" id="PTHR11934">
    <property type="entry name" value="RIBOSE-5-PHOSPHATE ISOMERASE"/>
    <property type="match status" value="1"/>
</dbReference>
<reference evidence="3 4" key="1">
    <citation type="submission" date="2024-09" db="EMBL/GenBank/DDBJ databases">
        <authorList>
            <person name="Sun Q."/>
            <person name="Mori K."/>
        </authorList>
    </citation>
    <scope>NUCLEOTIDE SEQUENCE [LARGE SCALE GENOMIC DNA]</scope>
    <source>
        <strain evidence="3 4">NCAIM B.02529</strain>
    </source>
</reference>
<evidence type="ECO:0000256" key="2">
    <source>
        <dbReference type="NCBIfam" id="TIGR00021"/>
    </source>
</evidence>
<dbReference type="GO" id="GO:0004751">
    <property type="term" value="F:ribose-5-phosphate isomerase activity"/>
    <property type="evidence" value="ECO:0007669"/>
    <property type="project" value="UniProtKB-EC"/>
</dbReference>
<evidence type="ECO:0000313" key="4">
    <source>
        <dbReference type="Proteomes" id="UP001589836"/>
    </source>
</evidence>
<organism evidence="3 4">
    <name type="scientific">Pontibacillus salicampi</name>
    <dbReference type="NCBI Taxonomy" id="1449801"/>
    <lineage>
        <taxon>Bacteria</taxon>
        <taxon>Bacillati</taxon>
        <taxon>Bacillota</taxon>
        <taxon>Bacilli</taxon>
        <taxon>Bacillales</taxon>
        <taxon>Bacillaceae</taxon>
        <taxon>Pontibacillus</taxon>
    </lineage>
</organism>
<dbReference type="RefSeq" id="WP_377348648.1">
    <property type="nucleotide sequence ID" value="NZ_JBHLTP010000011.1"/>
</dbReference>
<comment type="caution">
    <text evidence="3">The sequence shown here is derived from an EMBL/GenBank/DDBJ whole genome shotgun (WGS) entry which is preliminary data.</text>
</comment>
<dbReference type="NCBIfam" id="TIGR00021">
    <property type="entry name" value="rpiA"/>
    <property type="match status" value="1"/>
</dbReference>
<dbReference type="CDD" id="cd01398">
    <property type="entry name" value="RPI_A"/>
    <property type="match status" value="1"/>
</dbReference>
<keyword evidence="4" id="KW-1185">Reference proteome</keyword>
<dbReference type="SMART" id="SM01134">
    <property type="entry name" value="DeoRC"/>
    <property type="match status" value="1"/>
</dbReference>
<keyword evidence="1 3" id="KW-0413">Isomerase</keyword>
<dbReference type="SUPFAM" id="SSF100950">
    <property type="entry name" value="NagB/RpiA/CoA transferase-like"/>
    <property type="match status" value="1"/>
</dbReference>
<dbReference type="Pfam" id="PF06026">
    <property type="entry name" value="Rib_5-P_isom_A"/>
    <property type="match status" value="1"/>
</dbReference>
<evidence type="ECO:0000256" key="1">
    <source>
        <dbReference type="ARBA" id="ARBA00023235"/>
    </source>
</evidence>
<dbReference type="SUPFAM" id="SSF75445">
    <property type="entry name" value="D-ribose-5-phosphate isomerase (RpiA), lid domain"/>
    <property type="match status" value="1"/>
</dbReference>
<proteinExistence type="predicted"/>